<dbReference type="InterPro" id="IPR023395">
    <property type="entry name" value="MCP_dom_sf"/>
</dbReference>
<keyword evidence="9 10" id="KW-0472">Membrane</keyword>
<evidence type="ECO:0000313" key="13">
    <source>
        <dbReference type="RefSeq" id="XP_030754746.1"/>
    </source>
</evidence>
<dbReference type="InterPro" id="IPR051508">
    <property type="entry name" value="Mito_Carrier_Antiporter"/>
</dbReference>
<comment type="subcellular location">
    <subcellularLocation>
        <location evidence="1">Mitochondrion inner membrane</location>
        <topology evidence="1">Multi-pass membrane protein</topology>
    </subcellularLocation>
</comment>
<name>A0A6J2XT98_SITOR</name>
<organism evidence="12 14">
    <name type="scientific">Sitophilus oryzae</name>
    <name type="common">Rice weevil</name>
    <name type="synonym">Curculio oryzae</name>
    <dbReference type="NCBI Taxonomy" id="7048"/>
    <lineage>
        <taxon>Eukaryota</taxon>
        <taxon>Metazoa</taxon>
        <taxon>Ecdysozoa</taxon>
        <taxon>Arthropoda</taxon>
        <taxon>Hexapoda</taxon>
        <taxon>Insecta</taxon>
        <taxon>Pterygota</taxon>
        <taxon>Neoptera</taxon>
        <taxon>Endopterygota</taxon>
        <taxon>Coleoptera</taxon>
        <taxon>Polyphaga</taxon>
        <taxon>Cucujiformia</taxon>
        <taxon>Curculionidae</taxon>
        <taxon>Dryophthorinae</taxon>
        <taxon>Sitophilus</taxon>
    </lineage>
</organism>
<dbReference type="RefSeq" id="XP_030754748.1">
    <property type="nucleotide sequence ID" value="XM_030898888.1"/>
</dbReference>
<evidence type="ECO:0000256" key="10">
    <source>
        <dbReference type="PROSITE-ProRule" id="PRU00282"/>
    </source>
</evidence>
<dbReference type="PANTHER" id="PTHR45928:SF1">
    <property type="entry name" value="RE38146P"/>
    <property type="match status" value="1"/>
</dbReference>
<feature type="repeat" description="Solcar" evidence="10">
    <location>
        <begin position="202"/>
        <end position="293"/>
    </location>
</feature>
<dbReference type="AlphaFoldDB" id="A0A6J2XT98"/>
<dbReference type="PROSITE" id="PS50920">
    <property type="entry name" value="SOLCAR"/>
    <property type="match status" value="3"/>
</dbReference>
<dbReference type="SUPFAM" id="SSF103506">
    <property type="entry name" value="Mitochondrial carrier"/>
    <property type="match status" value="1"/>
</dbReference>
<evidence type="ECO:0000313" key="16">
    <source>
        <dbReference type="RefSeq" id="XP_030754749.1"/>
    </source>
</evidence>
<evidence type="ECO:0000256" key="8">
    <source>
        <dbReference type="ARBA" id="ARBA00023128"/>
    </source>
</evidence>
<evidence type="ECO:0000256" key="11">
    <source>
        <dbReference type="RuleBase" id="RU000488"/>
    </source>
</evidence>
<evidence type="ECO:0000313" key="14">
    <source>
        <dbReference type="RefSeq" id="XP_030754747.1"/>
    </source>
</evidence>
<keyword evidence="3 11" id="KW-0813">Transport</keyword>
<dbReference type="OrthoDB" id="6703404at2759"/>
<keyword evidence="7" id="KW-1133">Transmembrane helix</keyword>
<protein>
    <submittedName>
        <fullName evidence="13 14">Solute carrier family 25 member 35-like</fullName>
    </submittedName>
</protein>
<dbReference type="GO" id="GO:0005743">
    <property type="term" value="C:mitochondrial inner membrane"/>
    <property type="evidence" value="ECO:0007669"/>
    <property type="project" value="UniProtKB-SubCell"/>
</dbReference>
<dbReference type="InterPro" id="IPR018108">
    <property type="entry name" value="MCP_transmembrane"/>
</dbReference>
<gene>
    <name evidence="13 14 15 16" type="primary">LOC115881421</name>
</gene>
<evidence type="ECO:0000256" key="7">
    <source>
        <dbReference type="ARBA" id="ARBA00022989"/>
    </source>
</evidence>
<accession>A0A6J2XT98</accession>
<dbReference type="RefSeq" id="XP_030754747.1">
    <property type="nucleotide sequence ID" value="XM_030898887.1"/>
</dbReference>
<evidence type="ECO:0000313" key="12">
    <source>
        <dbReference type="Proteomes" id="UP000504635"/>
    </source>
</evidence>
<keyword evidence="4 10" id="KW-0812">Transmembrane</keyword>
<keyword evidence="6" id="KW-0999">Mitochondrion inner membrane</keyword>
<keyword evidence="5" id="KW-0677">Repeat</keyword>
<dbReference type="RefSeq" id="XP_030754746.1">
    <property type="nucleotide sequence ID" value="XM_030898886.1"/>
</dbReference>
<reference evidence="13 14" key="1">
    <citation type="submission" date="2025-04" db="UniProtKB">
        <authorList>
            <consortium name="RefSeq"/>
        </authorList>
    </citation>
    <scope>IDENTIFICATION</scope>
    <source>
        <tissue evidence="13 14">Gonads</tissue>
    </source>
</reference>
<dbReference type="GeneID" id="115881421"/>
<dbReference type="Pfam" id="PF00153">
    <property type="entry name" value="Mito_carr"/>
    <property type="match status" value="3"/>
</dbReference>
<sequence>MEFLIGGTAAMGACIFTNPLEVLKTRLQLQGELKEKGTHAVHYKNVFHAGYVVVKNDGILALQKGLVPALAVQLVLNGARLGCYGVADTYGYLRDKQGKTIFIQSVVITGCGAVLGQVLSSPFFLVKTHLQSQATQTIAVGHQHNHEGTFKALANIYRKNGVRGLYRGALASVPRAFVGGSSQLVSFDYAKRFIEYAGITENFLLKSFLGSMVGGVVISVAMTPFDLILTRLYNQPIDSNGKGILYNGYLDCVTKIYKSEGLLAFYKGLGPMYLRLGPHTVLCLVFWDQLRSLYNKYFLQDQISSKVDKLA</sequence>
<evidence type="ECO:0000256" key="2">
    <source>
        <dbReference type="ARBA" id="ARBA00006375"/>
    </source>
</evidence>
<dbReference type="KEGG" id="soy:115881421"/>
<proteinExistence type="inferred from homology"/>
<dbReference type="RefSeq" id="XP_030754749.1">
    <property type="nucleotide sequence ID" value="XM_030898889.1"/>
</dbReference>
<keyword evidence="12" id="KW-1185">Reference proteome</keyword>
<evidence type="ECO:0000256" key="6">
    <source>
        <dbReference type="ARBA" id="ARBA00022792"/>
    </source>
</evidence>
<feature type="repeat" description="Solcar" evidence="10">
    <location>
        <begin position="1"/>
        <end position="90"/>
    </location>
</feature>
<dbReference type="Gene3D" id="1.50.40.10">
    <property type="entry name" value="Mitochondrial carrier domain"/>
    <property type="match status" value="1"/>
</dbReference>
<evidence type="ECO:0000256" key="3">
    <source>
        <dbReference type="ARBA" id="ARBA00022448"/>
    </source>
</evidence>
<evidence type="ECO:0000256" key="1">
    <source>
        <dbReference type="ARBA" id="ARBA00004448"/>
    </source>
</evidence>
<evidence type="ECO:0000256" key="4">
    <source>
        <dbReference type="ARBA" id="ARBA00022692"/>
    </source>
</evidence>
<evidence type="ECO:0000256" key="5">
    <source>
        <dbReference type="ARBA" id="ARBA00022737"/>
    </source>
</evidence>
<dbReference type="Proteomes" id="UP000504635">
    <property type="component" value="Unplaced"/>
</dbReference>
<feature type="repeat" description="Solcar" evidence="10">
    <location>
        <begin position="104"/>
        <end position="193"/>
    </location>
</feature>
<evidence type="ECO:0000256" key="9">
    <source>
        <dbReference type="ARBA" id="ARBA00023136"/>
    </source>
</evidence>
<dbReference type="PANTHER" id="PTHR45928">
    <property type="entry name" value="RE38146P"/>
    <property type="match status" value="1"/>
</dbReference>
<evidence type="ECO:0000313" key="15">
    <source>
        <dbReference type="RefSeq" id="XP_030754748.1"/>
    </source>
</evidence>
<keyword evidence="8" id="KW-0496">Mitochondrion</keyword>
<comment type="similarity">
    <text evidence="2 11">Belongs to the mitochondrial carrier (TC 2.A.29) family.</text>
</comment>